<dbReference type="AlphaFoldDB" id="A0A0F9C0R3"/>
<accession>A0A0F9C0R3</accession>
<comment type="caution">
    <text evidence="1">The sequence shown here is derived from an EMBL/GenBank/DDBJ whole genome shotgun (WGS) entry which is preliminary data.</text>
</comment>
<name>A0A0F9C0R3_9ZZZZ</name>
<sequence>MADITVPASLKGTAANAVTANAAIEGKIVTLQCAMLEFDLDGTLALASYLTMIPANLNKYGLIVTNVTSFVTELVATDAASPIITVRDGASSPNTLCTIAPEDADAIGECVPHTDSGFTTHWESLADNTDYTAQHVEAGVKVEAAVTTLAADAGTAAGKMLLLIEFYVIPSKE</sequence>
<protein>
    <submittedName>
        <fullName evidence="1">Uncharacterized protein</fullName>
    </submittedName>
</protein>
<gene>
    <name evidence="1" type="ORF">LCGC14_2461870</name>
</gene>
<evidence type="ECO:0000313" key="1">
    <source>
        <dbReference type="EMBL" id="KKL19797.1"/>
    </source>
</evidence>
<dbReference type="EMBL" id="LAZR01038349">
    <property type="protein sequence ID" value="KKL19797.1"/>
    <property type="molecule type" value="Genomic_DNA"/>
</dbReference>
<organism evidence="1">
    <name type="scientific">marine sediment metagenome</name>
    <dbReference type="NCBI Taxonomy" id="412755"/>
    <lineage>
        <taxon>unclassified sequences</taxon>
        <taxon>metagenomes</taxon>
        <taxon>ecological metagenomes</taxon>
    </lineage>
</organism>
<proteinExistence type="predicted"/>
<reference evidence="1" key="1">
    <citation type="journal article" date="2015" name="Nature">
        <title>Complex archaea that bridge the gap between prokaryotes and eukaryotes.</title>
        <authorList>
            <person name="Spang A."/>
            <person name="Saw J.H."/>
            <person name="Jorgensen S.L."/>
            <person name="Zaremba-Niedzwiedzka K."/>
            <person name="Martijn J."/>
            <person name="Lind A.E."/>
            <person name="van Eijk R."/>
            <person name="Schleper C."/>
            <person name="Guy L."/>
            <person name="Ettema T.J."/>
        </authorList>
    </citation>
    <scope>NUCLEOTIDE SEQUENCE</scope>
</reference>